<dbReference type="SUPFAM" id="SSF56935">
    <property type="entry name" value="Porins"/>
    <property type="match status" value="1"/>
</dbReference>
<feature type="chain" id="PRO_5032876202" description="DUF3570 domain-containing protein" evidence="1">
    <location>
        <begin position="34"/>
        <end position="403"/>
    </location>
</feature>
<accession>A0A840R0E1</accession>
<dbReference type="RefSeq" id="WP_184460755.1">
    <property type="nucleotide sequence ID" value="NZ_JACHHW010000001.1"/>
</dbReference>
<gene>
    <name evidence="2" type="ORF">HNQ57_000180</name>
</gene>
<dbReference type="AlphaFoldDB" id="A0A840R0E1"/>
<keyword evidence="3" id="KW-1185">Reference proteome</keyword>
<comment type="caution">
    <text evidence="2">The sequence shown here is derived from an EMBL/GenBank/DDBJ whole genome shotgun (WGS) entry which is preliminary data.</text>
</comment>
<evidence type="ECO:0008006" key="4">
    <source>
        <dbReference type="Google" id="ProtNLM"/>
    </source>
</evidence>
<evidence type="ECO:0000256" key="1">
    <source>
        <dbReference type="SAM" id="SignalP"/>
    </source>
</evidence>
<dbReference type="Proteomes" id="UP000536640">
    <property type="component" value="Unassembled WGS sequence"/>
</dbReference>
<dbReference type="InterPro" id="IPR021953">
    <property type="entry name" value="DUF3570"/>
</dbReference>
<feature type="signal peptide" evidence="1">
    <location>
        <begin position="1"/>
        <end position="33"/>
    </location>
</feature>
<evidence type="ECO:0000313" key="3">
    <source>
        <dbReference type="Proteomes" id="UP000536640"/>
    </source>
</evidence>
<organism evidence="2 3">
    <name type="scientific">Zhongshania antarctica</name>
    <dbReference type="NCBI Taxonomy" id="641702"/>
    <lineage>
        <taxon>Bacteria</taxon>
        <taxon>Pseudomonadati</taxon>
        <taxon>Pseudomonadota</taxon>
        <taxon>Gammaproteobacteria</taxon>
        <taxon>Cellvibrionales</taxon>
        <taxon>Spongiibacteraceae</taxon>
        <taxon>Zhongshania</taxon>
    </lineage>
</organism>
<dbReference type="Pfam" id="PF12094">
    <property type="entry name" value="DUF3570"/>
    <property type="match status" value="1"/>
</dbReference>
<dbReference type="EMBL" id="JACHHW010000001">
    <property type="protein sequence ID" value="MBB5185921.1"/>
    <property type="molecule type" value="Genomic_DNA"/>
</dbReference>
<protein>
    <recommendedName>
        <fullName evidence="4">DUF3570 domain-containing protein</fullName>
    </recommendedName>
</protein>
<evidence type="ECO:0000313" key="2">
    <source>
        <dbReference type="EMBL" id="MBB5185921.1"/>
    </source>
</evidence>
<sequence>MKQKNARGQGASAFMALSAAALAIPGIVSTAQAAAPIAEAELGYKASAYREADIERSKLAAGSASRYEIDTHQLRFISPLGRASDLAVDFSYETMSGASPWFIMPGTSGNGPVQVMSGASIEEERKDIQASLGHYFSSQHAAKVLLGYSTENDYQAVNMGVEGSIEIPARELTLTAGLGFSDDEIEPTDPEMPDRIDSASRSSTTAFVAVAQVLNANTVVQGSLSMVTNDGYLSDPYKKVWRADLSNTVADARPNERQQLVLNVRMRHYLPAVRAALHVDYRFFDDDWDISSHTVDLAWYQNLGDNWQLTPSLRYYSQSQAYFYGPFFYNARSDGYASSDYRLSPYGALSFRLRLERNWGEFSTNVEWESYRAAASLALDDVGVENPGLVEFDILSLGLKLHL</sequence>
<name>A0A840R0E1_9GAMM</name>
<keyword evidence="1" id="KW-0732">Signal</keyword>
<proteinExistence type="predicted"/>
<reference evidence="2 3" key="1">
    <citation type="submission" date="2020-08" db="EMBL/GenBank/DDBJ databases">
        <title>Genomic Encyclopedia of Type Strains, Phase IV (KMG-IV): sequencing the most valuable type-strain genomes for metagenomic binning, comparative biology and taxonomic classification.</title>
        <authorList>
            <person name="Goeker M."/>
        </authorList>
    </citation>
    <scope>NUCLEOTIDE SEQUENCE [LARGE SCALE GENOMIC DNA]</scope>
    <source>
        <strain evidence="2 3">DSM 25701</strain>
    </source>
</reference>